<dbReference type="GO" id="GO:0009535">
    <property type="term" value="C:chloroplast thylakoid membrane"/>
    <property type="evidence" value="ECO:0007669"/>
    <property type="project" value="UniProtKB-SubCell"/>
</dbReference>
<accession>A0A7S0KEN2</accession>
<dbReference type="Gene3D" id="1.10.3460.10">
    <property type="entry name" value="Chlorophyll a/b binding protein domain"/>
    <property type="match status" value="1"/>
</dbReference>
<comment type="similarity">
    <text evidence="7">Belongs to the light-harvesting chlorophyll a/b-binding (LHC) protein family.</text>
</comment>
<dbReference type="AlphaFoldDB" id="A0A7S0KEN2"/>
<dbReference type="GO" id="GO:0009522">
    <property type="term" value="C:photosystem I"/>
    <property type="evidence" value="ECO:0007669"/>
    <property type="project" value="UniProtKB-KW"/>
</dbReference>
<evidence type="ECO:0000313" key="8">
    <source>
        <dbReference type="EMBL" id="CAD8579088.1"/>
    </source>
</evidence>
<evidence type="ECO:0000256" key="4">
    <source>
        <dbReference type="ARBA" id="ARBA00022640"/>
    </source>
</evidence>
<dbReference type="Pfam" id="PF00504">
    <property type="entry name" value="Chloroa_b-bind"/>
    <property type="match status" value="1"/>
</dbReference>
<evidence type="ECO:0000256" key="1">
    <source>
        <dbReference type="ARBA" id="ARBA00022494"/>
    </source>
</evidence>
<feature type="binding site" evidence="6">
    <location>
        <position position="214"/>
    </location>
    <ligand>
        <name>chlorophyll a</name>
        <dbReference type="ChEBI" id="CHEBI:58416"/>
        <label>1</label>
    </ligand>
</feature>
<organism evidence="8">
    <name type="scientific">Ostreococcus mediterraneus</name>
    <dbReference type="NCBI Taxonomy" id="1486918"/>
    <lineage>
        <taxon>Eukaryota</taxon>
        <taxon>Viridiplantae</taxon>
        <taxon>Chlorophyta</taxon>
        <taxon>Mamiellophyceae</taxon>
        <taxon>Mamiellales</taxon>
        <taxon>Bathycoccaceae</taxon>
        <taxon>Ostreococcus</taxon>
    </lineage>
</organism>
<name>A0A7S0KEN2_9CHLO</name>
<feature type="binding site" evidence="6">
    <location>
        <position position="175"/>
    </location>
    <ligand>
        <name>chlorophyll a</name>
        <dbReference type="ChEBI" id="CHEBI:58416"/>
        <label>1</label>
    </ligand>
</feature>
<protein>
    <recommendedName>
        <fullName evidence="7">Chlorophyll a-b binding protein, chloroplastic</fullName>
    </recommendedName>
</protein>
<comment type="function">
    <text evidence="7">The light-harvesting complex (LHC) functions as a light receptor, it captures and delivers excitation energy to photosystems with which it is closely associated.</text>
</comment>
<feature type="binding site" evidence="6">
    <location>
        <position position="76"/>
    </location>
    <ligand>
        <name>chlorophyll a</name>
        <dbReference type="ChEBI" id="CHEBI:58416"/>
        <label>1</label>
    </ligand>
</feature>
<evidence type="ECO:0000256" key="2">
    <source>
        <dbReference type="ARBA" id="ARBA00022528"/>
    </source>
</evidence>
<sequence>MFAHARVFATTVAPRARTAPKVNTTTRGAASDNWFPGSTRPAYLDGSSPCDYGFDPLKLGEKPENLQRYREAELIHGRWAMMGVAGVIGVEVAGQGTWVTAQPTSWEQTAKYMGMETHANLFAVIGTNLLLVAFAESARGAAKGTDRMYPGGKFDPLGWSKGADFETLKRKEIANGRVAMLAFLGVMSENQACPGLGPVEALKEHIASPWTVSAATNANAVPFL</sequence>
<feature type="binding site" evidence="6">
    <location>
        <position position="177"/>
    </location>
    <ligand>
        <name>chlorophyll a</name>
        <dbReference type="ChEBI" id="CHEBI:58416"/>
        <label>1</label>
    </ligand>
</feature>
<feature type="binding site" evidence="6">
    <location>
        <position position="171"/>
    </location>
    <ligand>
        <name>chlorophyll a</name>
        <dbReference type="ChEBI" id="CHEBI:58416"/>
        <label>1</label>
    </ligand>
</feature>
<dbReference type="PANTHER" id="PTHR21649">
    <property type="entry name" value="CHLOROPHYLL A/B BINDING PROTEIN"/>
    <property type="match status" value="1"/>
</dbReference>
<dbReference type="GO" id="GO:0009765">
    <property type="term" value="P:photosynthesis, light harvesting"/>
    <property type="evidence" value="ECO:0007669"/>
    <property type="project" value="InterPro"/>
</dbReference>
<keyword evidence="7" id="KW-0604">Photosystem II</keyword>
<feature type="binding site" description="axial binding residue" evidence="6">
    <location>
        <position position="78"/>
    </location>
    <ligand>
        <name>chlorophyll b</name>
        <dbReference type="ChEBI" id="CHEBI:61721"/>
        <label>1</label>
    </ligand>
    <ligandPart>
        <name>Mg</name>
        <dbReference type="ChEBI" id="CHEBI:25107"/>
    </ligandPart>
</feature>
<dbReference type="GO" id="GO:0016168">
    <property type="term" value="F:chlorophyll binding"/>
    <property type="evidence" value="ECO:0007669"/>
    <property type="project" value="UniProtKB-KW"/>
</dbReference>
<keyword evidence="1 6" id="KW-0148">Chlorophyll</keyword>
<feature type="binding site" evidence="6">
    <location>
        <position position="172"/>
    </location>
    <ligand>
        <name>chlorophyll a</name>
        <dbReference type="ChEBI" id="CHEBI:58416"/>
        <label>1</label>
    </ligand>
</feature>
<feature type="binding site" evidence="6">
    <location>
        <position position="205"/>
    </location>
    <ligand>
        <name>chlorophyll a</name>
        <dbReference type="ChEBI" id="CHEBI:58416"/>
        <label>1</label>
    </ligand>
</feature>
<dbReference type="InterPro" id="IPR001344">
    <property type="entry name" value="Chloro_AB-bd_pln"/>
</dbReference>
<reference evidence="8" key="1">
    <citation type="submission" date="2021-01" db="EMBL/GenBank/DDBJ databases">
        <authorList>
            <person name="Corre E."/>
            <person name="Pelletier E."/>
            <person name="Niang G."/>
            <person name="Scheremetjew M."/>
            <person name="Finn R."/>
            <person name="Kale V."/>
            <person name="Holt S."/>
            <person name="Cochrane G."/>
            <person name="Meng A."/>
            <person name="Brown T."/>
            <person name="Cohen L."/>
        </authorList>
    </citation>
    <scope>NUCLEOTIDE SEQUENCE</scope>
    <source>
        <strain evidence="8">Clade-D-RCC2572</strain>
    </source>
</reference>
<evidence type="ECO:0000256" key="7">
    <source>
        <dbReference type="RuleBase" id="RU363080"/>
    </source>
</evidence>
<proteinExistence type="inferred from homology"/>
<evidence type="ECO:0000256" key="3">
    <source>
        <dbReference type="ARBA" id="ARBA00022531"/>
    </source>
</evidence>
<keyword evidence="7" id="KW-0793">Thylakoid</keyword>
<dbReference type="SUPFAM" id="SSF103511">
    <property type="entry name" value="Chlorophyll a-b binding protein"/>
    <property type="match status" value="1"/>
</dbReference>
<comment type="subcellular location">
    <subcellularLocation>
        <location evidence="7">Plastid</location>
        <location evidence="7">Chloroplast thylakoid membrane</location>
    </subcellularLocation>
</comment>
<evidence type="ECO:0000256" key="6">
    <source>
        <dbReference type="PIRSR" id="PIRSR601344-1"/>
    </source>
</evidence>
<keyword evidence="7" id="KW-0603">Photosystem I</keyword>
<gene>
    <name evidence="8" type="ORF">OMED0929_LOCUS2079</name>
</gene>
<dbReference type="GO" id="GO:0009523">
    <property type="term" value="C:photosystem II"/>
    <property type="evidence" value="ECO:0007669"/>
    <property type="project" value="UniProtKB-KW"/>
</dbReference>
<keyword evidence="4 7" id="KW-0934">Plastid</keyword>
<evidence type="ECO:0000256" key="5">
    <source>
        <dbReference type="ARBA" id="ARBA00022991"/>
    </source>
</evidence>
<dbReference type="InterPro" id="IPR022796">
    <property type="entry name" value="Chloroa_b-bind"/>
</dbReference>
<keyword evidence="3 7" id="KW-0602">Photosynthesis</keyword>
<feature type="binding site" evidence="6">
    <location>
        <position position="73"/>
    </location>
    <ligand>
        <name>chlorophyll a</name>
        <dbReference type="ChEBI" id="CHEBI:58416"/>
        <label>1</label>
    </ligand>
</feature>
<dbReference type="EMBL" id="HBEW01002524">
    <property type="protein sequence ID" value="CAD8579088.1"/>
    <property type="molecule type" value="Transcribed_RNA"/>
</dbReference>
<keyword evidence="2 7" id="KW-0150">Chloroplast</keyword>
<keyword evidence="5 7" id="KW-0157">Chromophore</keyword>